<keyword evidence="1" id="KW-0812">Transmembrane</keyword>
<reference evidence="2" key="2">
    <citation type="journal article" date="2021" name="PeerJ">
        <title>Extensive microbial diversity within the chicken gut microbiome revealed by metagenomics and culture.</title>
        <authorList>
            <person name="Gilroy R."/>
            <person name="Ravi A."/>
            <person name="Getino M."/>
            <person name="Pursley I."/>
            <person name="Horton D.L."/>
            <person name="Alikhan N.F."/>
            <person name="Baker D."/>
            <person name="Gharbi K."/>
            <person name="Hall N."/>
            <person name="Watson M."/>
            <person name="Adriaenssens E.M."/>
            <person name="Foster-Nyarko E."/>
            <person name="Jarju S."/>
            <person name="Secka A."/>
            <person name="Antonio M."/>
            <person name="Oren A."/>
            <person name="Chaudhuri R.R."/>
            <person name="La Ragione R."/>
            <person name="Hildebrand F."/>
            <person name="Pallen M.J."/>
        </authorList>
    </citation>
    <scope>NUCLEOTIDE SEQUENCE</scope>
    <source>
        <strain evidence="2">ChiGjej3B3-7149</strain>
    </source>
</reference>
<keyword evidence="1" id="KW-0472">Membrane</keyword>
<dbReference type="EMBL" id="DVHH01000157">
    <property type="protein sequence ID" value="HIR55211.1"/>
    <property type="molecule type" value="Genomic_DNA"/>
</dbReference>
<protein>
    <submittedName>
        <fullName evidence="2">Uncharacterized protein</fullName>
    </submittedName>
</protein>
<reference evidence="2" key="1">
    <citation type="submission" date="2020-10" db="EMBL/GenBank/DDBJ databases">
        <authorList>
            <person name="Gilroy R."/>
        </authorList>
    </citation>
    <scope>NUCLEOTIDE SEQUENCE</scope>
    <source>
        <strain evidence="2">ChiGjej3B3-7149</strain>
    </source>
</reference>
<feature type="transmembrane region" description="Helical" evidence="1">
    <location>
        <begin position="24"/>
        <end position="44"/>
    </location>
</feature>
<accession>A0A9D1DLU1</accession>
<comment type="caution">
    <text evidence="2">The sequence shown here is derived from an EMBL/GenBank/DDBJ whole genome shotgun (WGS) entry which is preliminary data.</text>
</comment>
<keyword evidence="1" id="KW-1133">Transmembrane helix</keyword>
<proteinExistence type="predicted"/>
<dbReference type="AlphaFoldDB" id="A0A9D1DLU1"/>
<dbReference type="Proteomes" id="UP000824238">
    <property type="component" value="Unassembled WGS sequence"/>
</dbReference>
<evidence type="ECO:0000256" key="1">
    <source>
        <dbReference type="SAM" id="Phobius"/>
    </source>
</evidence>
<evidence type="ECO:0000313" key="2">
    <source>
        <dbReference type="EMBL" id="HIR55211.1"/>
    </source>
</evidence>
<evidence type="ECO:0000313" key="3">
    <source>
        <dbReference type="Proteomes" id="UP000824238"/>
    </source>
</evidence>
<feature type="transmembrane region" description="Helical" evidence="1">
    <location>
        <begin position="56"/>
        <end position="79"/>
    </location>
</feature>
<organism evidence="2 3">
    <name type="scientific">Candidatus Scatomorpha intestinigallinarum</name>
    <dbReference type="NCBI Taxonomy" id="2840923"/>
    <lineage>
        <taxon>Bacteria</taxon>
        <taxon>Bacillati</taxon>
        <taxon>Bacillota</taxon>
        <taxon>Clostridia</taxon>
        <taxon>Eubacteriales</taxon>
        <taxon>Candidatus Scatomorpha</taxon>
    </lineage>
</organism>
<gene>
    <name evidence="2" type="ORF">IAD36_06455</name>
</gene>
<name>A0A9D1DLU1_9FIRM</name>
<sequence length="89" mass="9688">MPACLVILVAVVMQLEIGPELLNFVPALFVGAGVYFGMCSYVVTDGSWAAYLEAGLIEMAYCVLGLLCGVLTVAFRSWYEPKYVNTVKK</sequence>